<name>A0ABT0A2R5_9GAMM</name>
<dbReference type="Proteomes" id="UP001165423">
    <property type="component" value="Unassembled WGS sequence"/>
</dbReference>
<comment type="caution">
    <text evidence="2">The sequence shown here is derived from an EMBL/GenBank/DDBJ whole genome shotgun (WGS) entry which is preliminary data.</text>
</comment>
<accession>A0ABT0A2R5</accession>
<dbReference type="RefSeq" id="WP_243319490.1">
    <property type="nucleotide sequence ID" value="NZ_JALGCL010000001.1"/>
</dbReference>
<evidence type="ECO:0000313" key="3">
    <source>
        <dbReference type="Proteomes" id="UP001165423"/>
    </source>
</evidence>
<keyword evidence="3" id="KW-1185">Reference proteome</keyword>
<proteinExistence type="predicted"/>
<feature type="signal peptide" evidence="1">
    <location>
        <begin position="1"/>
        <end position="23"/>
    </location>
</feature>
<protein>
    <submittedName>
        <fullName evidence="2">Uncharacterized protein</fullName>
    </submittedName>
</protein>
<sequence>MSGKLMRRSMLFCCLLGVGVAFAQKSAVPGPAIGYPDVGAALRDLRANPQAEELQHGSGWTWYFVPDADAGMAIWTFAPFSDPAYPAAIKRVLMMRDGALVMETRTMCQASLAACDAFFAATEADGKRLGEFLATNVIANAGELERERAKRRRFQEQVKEAARTTYGRP</sequence>
<keyword evidence="1" id="KW-0732">Signal</keyword>
<evidence type="ECO:0000256" key="1">
    <source>
        <dbReference type="SAM" id="SignalP"/>
    </source>
</evidence>
<gene>
    <name evidence="2" type="ORF">MQC88_04735</name>
</gene>
<reference evidence="2 3" key="1">
    <citation type="submission" date="2022-03" db="EMBL/GenBank/DDBJ databases">
        <title>Luteimonas soily sp. nov., a novel bacterium isolated from the soil.</title>
        <authorList>
            <person name="Zhang X."/>
        </authorList>
    </citation>
    <scope>NUCLEOTIDE SEQUENCE [LARGE SCALE GENOMIC DNA]</scope>
    <source>
        <strain evidence="2 3">50</strain>
    </source>
</reference>
<organism evidence="2 3">
    <name type="scientific">Cognatiluteimonas sedimenti</name>
    <dbReference type="NCBI Taxonomy" id="2927791"/>
    <lineage>
        <taxon>Bacteria</taxon>
        <taxon>Pseudomonadati</taxon>
        <taxon>Pseudomonadota</taxon>
        <taxon>Gammaproteobacteria</taxon>
        <taxon>Lysobacterales</taxon>
        <taxon>Lysobacteraceae</taxon>
        <taxon>Cognatiluteimonas</taxon>
    </lineage>
</organism>
<feature type="chain" id="PRO_5046702144" evidence="1">
    <location>
        <begin position="24"/>
        <end position="169"/>
    </location>
</feature>
<evidence type="ECO:0000313" key="2">
    <source>
        <dbReference type="EMBL" id="MCJ0825270.1"/>
    </source>
</evidence>
<dbReference type="EMBL" id="JALGCL010000001">
    <property type="protein sequence ID" value="MCJ0825270.1"/>
    <property type="molecule type" value="Genomic_DNA"/>
</dbReference>